<feature type="domain" description="G" evidence="1">
    <location>
        <begin position="27"/>
        <end position="107"/>
    </location>
</feature>
<name>A0A1B7N0N9_9AGAM</name>
<evidence type="ECO:0000259" key="1">
    <source>
        <dbReference type="Pfam" id="PF01926"/>
    </source>
</evidence>
<dbReference type="PRINTS" id="PR00449">
    <property type="entry name" value="RASTRNSFRMNG"/>
</dbReference>
<dbReference type="Proteomes" id="UP000092154">
    <property type="component" value="Unassembled WGS sequence"/>
</dbReference>
<dbReference type="STRING" id="1314800.A0A1B7N0N9"/>
<dbReference type="InterPro" id="IPR006073">
    <property type="entry name" value="GTP-bd"/>
</dbReference>
<sequence length="249" mass="28171">MLYDHQLISSSEIQDSARLVNTRARFRILVIGKTGVGKSSLICHAFGVQNAPVSDEKRGNANIDTEYISEQNHKFVLHDSEGFEPGDEVNVKIVRDFIQRRRHMKALEDKLHTIWLCFEIPRAGGRLMEKAMQDFLQLKCDGELGEIPVVVVFTKCDKFMDRVERTLNDNDLDGLSDYAVKDIVKQRTDAELHDICTQPLMKLAGSDIPYAMISTKETHKETISHLIQITEKHVCQQVASEASVMTSIA</sequence>
<gene>
    <name evidence="2" type="ORF">K503DRAFT_800464</name>
</gene>
<accession>A0A1B7N0N9</accession>
<protein>
    <recommendedName>
        <fullName evidence="1">G domain-containing protein</fullName>
    </recommendedName>
</protein>
<evidence type="ECO:0000313" key="3">
    <source>
        <dbReference type="Proteomes" id="UP000092154"/>
    </source>
</evidence>
<dbReference type="InterPro" id="IPR027417">
    <property type="entry name" value="P-loop_NTPase"/>
</dbReference>
<dbReference type="AlphaFoldDB" id="A0A1B7N0N9"/>
<dbReference type="InParanoid" id="A0A1B7N0N9"/>
<reference evidence="2 3" key="1">
    <citation type="submission" date="2016-06" db="EMBL/GenBank/DDBJ databases">
        <title>Comparative genomics of the ectomycorrhizal sister species Rhizopogon vinicolor and Rhizopogon vesiculosus (Basidiomycota: Boletales) reveals a divergence of the mating type B locus.</title>
        <authorList>
            <consortium name="DOE Joint Genome Institute"/>
            <person name="Mujic A.B."/>
            <person name="Kuo A."/>
            <person name="Tritt A."/>
            <person name="Lipzen A."/>
            <person name="Chen C."/>
            <person name="Johnson J."/>
            <person name="Sharma A."/>
            <person name="Barry K."/>
            <person name="Grigoriev I.V."/>
            <person name="Spatafora J.W."/>
        </authorList>
    </citation>
    <scope>NUCLEOTIDE SEQUENCE [LARGE SCALE GENOMIC DNA]</scope>
    <source>
        <strain evidence="2 3">AM-OR11-026</strain>
    </source>
</reference>
<dbReference type="EMBL" id="KV448296">
    <property type="protein sequence ID" value="OAX38430.1"/>
    <property type="molecule type" value="Genomic_DNA"/>
</dbReference>
<evidence type="ECO:0000313" key="2">
    <source>
        <dbReference type="EMBL" id="OAX38430.1"/>
    </source>
</evidence>
<proteinExistence type="predicted"/>
<dbReference type="Pfam" id="PF01926">
    <property type="entry name" value="MMR_HSR1"/>
    <property type="match status" value="1"/>
</dbReference>
<dbReference type="SUPFAM" id="SSF52540">
    <property type="entry name" value="P-loop containing nucleoside triphosphate hydrolases"/>
    <property type="match status" value="1"/>
</dbReference>
<keyword evidence="3" id="KW-1185">Reference proteome</keyword>
<dbReference type="OrthoDB" id="391988at2759"/>
<dbReference type="CDD" id="cd00882">
    <property type="entry name" value="Ras_like_GTPase"/>
    <property type="match status" value="1"/>
</dbReference>
<dbReference type="Gene3D" id="3.40.50.300">
    <property type="entry name" value="P-loop containing nucleotide triphosphate hydrolases"/>
    <property type="match status" value="1"/>
</dbReference>
<organism evidence="2 3">
    <name type="scientific">Rhizopogon vinicolor AM-OR11-026</name>
    <dbReference type="NCBI Taxonomy" id="1314800"/>
    <lineage>
        <taxon>Eukaryota</taxon>
        <taxon>Fungi</taxon>
        <taxon>Dikarya</taxon>
        <taxon>Basidiomycota</taxon>
        <taxon>Agaricomycotina</taxon>
        <taxon>Agaricomycetes</taxon>
        <taxon>Agaricomycetidae</taxon>
        <taxon>Boletales</taxon>
        <taxon>Suillineae</taxon>
        <taxon>Rhizopogonaceae</taxon>
        <taxon>Rhizopogon</taxon>
    </lineage>
</organism>
<dbReference type="GO" id="GO:0005525">
    <property type="term" value="F:GTP binding"/>
    <property type="evidence" value="ECO:0007669"/>
    <property type="project" value="InterPro"/>
</dbReference>